<reference evidence="11" key="1">
    <citation type="submission" date="2017-09" db="EMBL/GenBank/DDBJ databases">
        <title>Depth-based differentiation of microbial function through sediment-hosted aquifers and enrichment of novel symbionts in the deep terrestrial subsurface.</title>
        <authorList>
            <person name="Probst A.J."/>
            <person name="Ladd B."/>
            <person name="Jarett J.K."/>
            <person name="Geller-Mcgrath D.E."/>
            <person name="Sieber C.M.K."/>
            <person name="Emerson J.B."/>
            <person name="Anantharaman K."/>
            <person name="Thomas B.C."/>
            <person name="Malmstrom R."/>
            <person name="Stieglmeier M."/>
            <person name="Klingl A."/>
            <person name="Woyke T."/>
            <person name="Ryan C.M."/>
            <person name="Banfield J.F."/>
        </authorList>
    </citation>
    <scope>NUCLEOTIDE SEQUENCE [LARGE SCALE GENOMIC DNA]</scope>
</reference>
<dbReference type="GO" id="GO:0006412">
    <property type="term" value="P:translation"/>
    <property type="evidence" value="ECO:0007669"/>
    <property type="project" value="UniProtKB-UniRule"/>
</dbReference>
<dbReference type="InterPro" id="IPR020594">
    <property type="entry name" value="Ribosomal_bL9_bac/chp"/>
</dbReference>
<dbReference type="GO" id="GO:0019843">
    <property type="term" value="F:rRNA binding"/>
    <property type="evidence" value="ECO:0007669"/>
    <property type="project" value="UniProtKB-UniRule"/>
</dbReference>
<dbReference type="Proteomes" id="UP000228809">
    <property type="component" value="Unassembled WGS sequence"/>
</dbReference>
<evidence type="ECO:0000256" key="6">
    <source>
        <dbReference type="ARBA" id="ARBA00035292"/>
    </source>
</evidence>
<dbReference type="InterPro" id="IPR020070">
    <property type="entry name" value="Ribosomal_bL9_N"/>
</dbReference>
<evidence type="ECO:0000256" key="3">
    <source>
        <dbReference type="ARBA" id="ARBA00022884"/>
    </source>
</evidence>
<evidence type="ECO:0000259" key="8">
    <source>
        <dbReference type="Pfam" id="PF01281"/>
    </source>
</evidence>
<feature type="domain" description="Ribosomal protein L9" evidence="8">
    <location>
        <begin position="1"/>
        <end position="47"/>
    </location>
</feature>
<dbReference type="NCBIfam" id="TIGR00158">
    <property type="entry name" value="L9"/>
    <property type="match status" value="1"/>
</dbReference>
<dbReference type="GO" id="GO:1990904">
    <property type="term" value="C:ribonucleoprotein complex"/>
    <property type="evidence" value="ECO:0007669"/>
    <property type="project" value="UniProtKB-KW"/>
</dbReference>
<dbReference type="GO" id="GO:0005840">
    <property type="term" value="C:ribosome"/>
    <property type="evidence" value="ECO:0007669"/>
    <property type="project" value="UniProtKB-KW"/>
</dbReference>
<proteinExistence type="inferred from homology"/>
<evidence type="ECO:0000313" key="11">
    <source>
        <dbReference type="Proteomes" id="UP000228809"/>
    </source>
</evidence>
<keyword evidence="2 7" id="KW-0699">rRNA-binding</keyword>
<dbReference type="InterPro" id="IPR009027">
    <property type="entry name" value="Ribosomal_bL9/RNase_H1_N"/>
</dbReference>
<dbReference type="Gene3D" id="3.40.5.10">
    <property type="entry name" value="Ribosomal protein L9, N-terminal domain"/>
    <property type="match status" value="1"/>
</dbReference>
<dbReference type="SUPFAM" id="SSF55658">
    <property type="entry name" value="L9 N-domain-like"/>
    <property type="match status" value="1"/>
</dbReference>
<evidence type="ECO:0000256" key="4">
    <source>
        <dbReference type="ARBA" id="ARBA00022980"/>
    </source>
</evidence>
<name>A0A2M6WFH0_9BACT</name>
<accession>A0A2M6WFH0</accession>
<comment type="caution">
    <text evidence="10">The sequence shown here is derived from an EMBL/GenBank/DDBJ whole genome shotgun (WGS) entry which is preliminary data.</text>
</comment>
<comment type="function">
    <text evidence="7">Binds to the 23S rRNA.</text>
</comment>
<dbReference type="Pfam" id="PF01281">
    <property type="entry name" value="Ribosomal_L9_N"/>
    <property type="match status" value="1"/>
</dbReference>
<keyword evidence="5 7" id="KW-0687">Ribonucleoprotein</keyword>
<evidence type="ECO:0000259" key="9">
    <source>
        <dbReference type="Pfam" id="PF03948"/>
    </source>
</evidence>
<dbReference type="GO" id="GO:0003735">
    <property type="term" value="F:structural constituent of ribosome"/>
    <property type="evidence" value="ECO:0007669"/>
    <property type="project" value="InterPro"/>
</dbReference>
<evidence type="ECO:0000313" key="10">
    <source>
        <dbReference type="EMBL" id="PIT91513.1"/>
    </source>
</evidence>
<evidence type="ECO:0000256" key="5">
    <source>
        <dbReference type="ARBA" id="ARBA00023274"/>
    </source>
</evidence>
<comment type="similarity">
    <text evidence="1 7">Belongs to the bacterial ribosomal protein bL9 family.</text>
</comment>
<evidence type="ECO:0000256" key="1">
    <source>
        <dbReference type="ARBA" id="ARBA00010605"/>
    </source>
</evidence>
<dbReference type="InterPro" id="IPR020069">
    <property type="entry name" value="Ribosomal_bL9_C"/>
</dbReference>
<keyword evidence="4 7" id="KW-0689">Ribosomal protein</keyword>
<keyword evidence="3 7" id="KW-0694">RNA-binding</keyword>
<organism evidence="10 11">
    <name type="scientific">Candidatus Kaiserbacteria bacterium CG10_big_fil_rev_8_21_14_0_10_49_17</name>
    <dbReference type="NCBI Taxonomy" id="1974609"/>
    <lineage>
        <taxon>Bacteria</taxon>
        <taxon>Candidatus Kaiseribacteriota</taxon>
    </lineage>
</organism>
<evidence type="ECO:0000256" key="7">
    <source>
        <dbReference type="HAMAP-Rule" id="MF_00503"/>
    </source>
</evidence>
<dbReference type="AlphaFoldDB" id="A0A2M6WFH0"/>
<feature type="domain" description="Large ribosomal subunit protein bL9 C-terminal" evidence="9">
    <location>
        <begin position="70"/>
        <end position="134"/>
    </location>
</feature>
<dbReference type="EMBL" id="PFBJ01000001">
    <property type="protein sequence ID" value="PIT91513.1"/>
    <property type="molecule type" value="Genomic_DNA"/>
</dbReference>
<gene>
    <name evidence="7 10" type="primary">rplI</name>
    <name evidence="10" type="ORF">COU17_00045</name>
</gene>
<dbReference type="SUPFAM" id="SSF55653">
    <property type="entry name" value="Ribosomal protein L9 C-domain"/>
    <property type="match status" value="1"/>
</dbReference>
<dbReference type="InterPro" id="IPR036791">
    <property type="entry name" value="Ribosomal_bL9_C_sf"/>
</dbReference>
<evidence type="ECO:0000256" key="2">
    <source>
        <dbReference type="ARBA" id="ARBA00022730"/>
    </source>
</evidence>
<dbReference type="PANTHER" id="PTHR21368">
    <property type="entry name" value="50S RIBOSOMAL PROTEIN L9"/>
    <property type="match status" value="1"/>
</dbReference>
<protein>
    <recommendedName>
        <fullName evidence="6 7">Large ribosomal subunit protein bL9</fullName>
    </recommendedName>
</protein>
<dbReference type="InterPro" id="IPR036935">
    <property type="entry name" value="Ribosomal_bL9_N_sf"/>
</dbReference>
<dbReference type="Pfam" id="PF03948">
    <property type="entry name" value="Ribosomal_L9_C"/>
    <property type="match status" value="1"/>
</dbReference>
<sequence>MKVILLTDVKNVGVRHDIKNVADGYAMNFLIPNKLAEIATPGKIEQVEEKKRFEADVAGQKKEQLLFDLKKLEKITVTTPAKANENGHLFKGVGEATILKALQEQHGIELPKGSLDLPATIKEVGEHPITLKVAGQEGSFTLAVQPLQE</sequence>
<dbReference type="InterPro" id="IPR000244">
    <property type="entry name" value="Ribosomal_bL9"/>
</dbReference>
<dbReference type="Gene3D" id="3.10.430.100">
    <property type="entry name" value="Ribosomal protein L9, C-terminal domain"/>
    <property type="match status" value="1"/>
</dbReference>
<dbReference type="HAMAP" id="MF_00503">
    <property type="entry name" value="Ribosomal_bL9"/>
    <property type="match status" value="1"/>
</dbReference>